<dbReference type="InterPro" id="IPR002295">
    <property type="entry name" value="N4/N6-MTase_EcoPI_Mod-like"/>
</dbReference>
<comment type="similarity">
    <text evidence="1">Belongs to the N(4)/N(6)-methyltransferase family.</text>
</comment>
<keyword evidence="5" id="KW-0949">S-adenosyl-L-methionine</keyword>
<evidence type="ECO:0000313" key="10">
    <source>
        <dbReference type="Proteomes" id="UP001161409"/>
    </source>
</evidence>
<evidence type="ECO:0000256" key="7">
    <source>
        <dbReference type="SAM" id="MobiDB-lite"/>
    </source>
</evidence>
<dbReference type="PANTHER" id="PTHR13370">
    <property type="entry name" value="RNA METHYLASE-RELATED"/>
    <property type="match status" value="1"/>
</dbReference>
<dbReference type="Gene3D" id="3.40.50.150">
    <property type="entry name" value="Vaccinia Virus protein VP39"/>
    <property type="match status" value="1"/>
</dbReference>
<dbReference type="EC" id="2.1.1.72" evidence="2"/>
<evidence type="ECO:0000256" key="4">
    <source>
        <dbReference type="ARBA" id="ARBA00022679"/>
    </source>
</evidence>
<gene>
    <name evidence="9" type="ORF">GCM10007924_10860</name>
</gene>
<dbReference type="EMBL" id="BSNF01000001">
    <property type="protein sequence ID" value="GLQ05865.1"/>
    <property type="molecule type" value="Genomic_DNA"/>
</dbReference>
<evidence type="ECO:0000256" key="1">
    <source>
        <dbReference type="ARBA" id="ARBA00006594"/>
    </source>
</evidence>
<dbReference type="PANTHER" id="PTHR13370:SF16">
    <property type="entry name" value="SITE-SPECIFIC DNA-METHYLTRANSFERASE (ADENINE-SPECIFIC)"/>
    <property type="match status" value="1"/>
</dbReference>
<accession>A0ABQ5U131</accession>
<keyword evidence="10" id="KW-1185">Reference proteome</keyword>
<name>A0ABQ5U131_9PROT</name>
<evidence type="ECO:0000256" key="2">
    <source>
        <dbReference type="ARBA" id="ARBA00011900"/>
    </source>
</evidence>
<evidence type="ECO:0000256" key="5">
    <source>
        <dbReference type="ARBA" id="ARBA00022691"/>
    </source>
</evidence>
<comment type="catalytic activity">
    <reaction evidence="6">
        <text>a 2'-deoxyadenosine in DNA + S-adenosyl-L-methionine = an N(6)-methyl-2'-deoxyadenosine in DNA + S-adenosyl-L-homocysteine + H(+)</text>
        <dbReference type="Rhea" id="RHEA:15197"/>
        <dbReference type="Rhea" id="RHEA-COMP:12418"/>
        <dbReference type="Rhea" id="RHEA-COMP:12419"/>
        <dbReference type="ChEBI" id="CHEBI:15378"/>
        <dbReference type="ChEBI" id="CHEBI:57856"/>
        <dbReference type="ChEBI" id="CHEBI:59789"/>
        <dbReference type="ChEBI" id="CHEBI:90615"/>
        <dbReference type="ChEBI" id="CHEBI:90616"/>
        <dbReference type="EC" id="2.1.1.72"/>
    </reaction>
</comment>
<evidence type="ECO:0000256" key="6">
    <source>
        <dbReference type="ARBA" id="ARBA00047942"/>
    </source>
</evidence>
<comment type="caution">
    <text evidence="9">The sequence shown here is derived from an EMBL/GenBank/DDBJ whole genome shotgun (WGS) entry which is preliminary data.</text>
</comment>
<dbReference type="SUPFAM" id="SSF53335">
    <property type="entry name" value="S-adenosyl-L-methionine-dependent methyltransferases"/>
    <property type="match status" value="1"/>
</dbReference>
<sequence>MARNSKAPKQVETLTHDAASRKNIPTAELQSIAERMEEAEPFEPVTYKRANPLAEGETRERDEDLDPQIIWKGTEFRLTNEQIETLKTGGKVELGEAQLIWRGKDQQDWSDLVVQAPPIFVQEKIHPKAIIEDLKKQTKARKEATSDAPDLFDLFGDFNGIDPEAKTEFYQHNQHWQNRMILGDGLQVMASLAERENLRGKVRCIYFDPPYGIKFNSNWQVSTRNLDVDERKMDHVTREPEQVKAFRDTWKDGVHSYLTYLRDRLTAMRDLLMDNGSIFVQIGDENVHRVRALMDEVFGEKNFLSLISIQTTSGFQAEFLGNMSDFVLWYARDKDHCRTHTPFYRKSFELGQGNARWLMFDDFSYRGVTAAEKRKEIPVPSDVKPYKPDNIISQGRAKDRQPFTFRGKTYDAWDKNSHWKANYPQGMERLAKAARIHVAENSIQYVRYHTDFDVAVHGNIWTDTGTGNFTDDKIYVVQTNTKVIERCILMATDPGDLVLDPTCGSGTTATVAEQWGRRWITVDTSRVALALARSRIMGARYPYYFLADSVDGREKEADISGVVQSEIATHNDIRQGFVYERAPHIMLKTIANDTSIDVIWDKWQEVLEPLRTELNATLDTSWEEWEIPREQGEGWSEGAKKLHSKWWEVRIKRQKEIDTSIAQKADVEYLYDRPYEDSSKVRVAGPFTVESLSPHRVIPADESELIDDIEAAEGNRPRTDAPAQDFATMVLENLKSAGVHQADKQDRIAFTAMEGWPGDYIAATGTYEQDGNPKKAAIFIGPEFGSISRSNIMAAAREANDARFDVLIACGFNFDAHSSEINKLGPLPILKAKMNPDLHMADDLKNTGAGNLFVVFGEPDIEWNFDDDGKIVVEVLGIDVFDPKTGDVRASGKDDIAAWFIDTDYNEESFFVRHAYFMGANDPYKALKTSLKAEIDPEAWATLYRDTSRPFDRPATGRFAVKVINHFGDEVMKVFGV</sequence>
<dbReference type="Pfam" id="PF01555">
    <property type="entry name" value="N6_N4_Mtase"/>
    <property type="match status" value="1"/>
</dbReference>
<dbReference type="Proteomes" id="UP001161409">
    <property type="component" value="Unassembled WGS sequence"/>
</dbReference>
<protein>
    <recommendedName>
        <fullName evidence="2">site-specific DNA-methyltransferase (adenine-specific)</fullName>
        <ecNumber evidence="2">2.1.1.72</ecNumber>
    </recommendedName>
</protein>
<feature type="domain" description="DNA methylase N-4/N-6" evidence="8">
    <location>
        <begin position="202"/>
        <end position="531"/>
    </location>
</feature>
<reference evidence="9" key="1">
    <citation type="journal article" date="2014" name="Int. J. Syst. Evol. Microbiol.">
        <title>Complete genome of a new Firmicutes species belonging to the dominant human colonic microbiota ('Ruminococcus bicirculans') reveals two chromosomes and a selective capacity to utilize plant glucans.</title>
        <authorList>
            <consortium name="NISC Comparative Sequencing Program"/>
            <person name="Wegmann U."/>
            <person name="Louis P."/>
            <person name="Goesmann A."/>
            <person name="Henrissat B."/>
            <person name="Duncan S.H."/>
            <person name="Flint H.J."/>
        </authorList>
    </citation>
    <scope>NUCLEOTIDE SEQUENCE</scope>
    <source>
        <strain evidence="9">NBRC 103408</strain>
    </source>
</reference>
<proteinExistence type="inferred from homology"/>
<keyword evidence="3" id="KW-0489">Methyltransferase</keyword>
<keyword evidence="4" id="KW-0808">Transferase</keyword>
<evidence type="ECO:0000313" key="9">
    <source>
        <dbReference type="EMBL" id="GLQ05865.1"/>
    </source>
</evidence>
<evidence type="ECO:0000259" key="8">
    <source>
        <dbReference type="Pfam" id="PF01555"/>
    </source>
</evidence>
<dbReference type="InterPro" id="IPR002941">
    <property type="entry name" value="DNA_methylase_N4/N6"/>
</dbReference>
<feature type="region of interest" description="Disordered" evidence="7">
    <location>
        <begin position="1"/>
        <end position="25"/>
    </location>
</feature>
<reference evidence="9" key="2">
    <citation type="submission" date="2023-01" db="EMBL/GenBank/DDBJ databases">
        <title>Draft genome sequence of Sneathiella chinensis strain NBRC 103408.</title>
        <authorList>
            <person name="Sun Q."/>
            <person name="Mori K."/>
        </authorList>
    </citation>
    <scope>NUCLEOTIDE SEQUENCE</scope>
    <source>
        <strain evidence="9">NBRC 103408</strain>
    </source>
</reference>
<evidence type="ECO:0000256" key="3">
    <source>
        <dbReference type="ARBA" id="ARBA00022603"/>
    </source>
</evidence>
<dbReference type="RefSeq" id="WP_169559827.1">
    <property type="nucleotide sequence ID" value="NZ_BSNF01000001.1"/>
</dbReference>
<dbReference type="InterPro" id="IPR029063">
    <property type="entry name" value="SAM-dependent_MTases_sf"/>
</dbReference>
<dbReference type="PRINTS" id="PR00506">
    <property type="entry name" value="D21N6MTFRASE"/>
</dbReference>
<organism evidence="9 10">
    <name type="scientific">Sneathiella chinensis</name>
    <dbReference type="NCBI Taxonomy" id="349750"/>
    <lineage>
        <taxon>Bacteria</taxon>
        <taxon>Pseudomonadati</taxon>
        <taxon>Pseudomonadota</taxon>
        <taxon>Alphaproteobacteria</taxon>
        <taxon>Sneathiellales</taxon>
        <taxon>Sneathiellaceae</taxon>
        <taxon>Sneathiella</taxon>
    </lineage>
</organism>